<dbReference type="Pfam" id="PF00571">
    <property type="entry name" value="CBS"/>
    <property type="match status" value="1"/>
</dbReference>
<dbReference type="GeneID" id="76984831"/>
<reference evidence="3" key="2">
    <citation type="submission" date="2022-02" db="EMBL/GenBank/DDBJ databases">
        <title>Crop Bioprotection Bacillus Genome Sequencing.</title>
        <authorList>
            <person name="Dunlap C."/>
        </authorList>
    </citation>
    <scope>NUCLEOTIDE SEQUENCE</scope>
    <source>
        <strain evidence="3">CK3O2B-54A</strain>
    </source>
</reference>
<evidence type="ECO:0000313" key="6">
    <source>
        <dbReference type="Proteomes" id="UP001075387"/>
    </source>
</evidence>
<evidence type="ECO:0000313" key="3">
    <source>
        <dbReference type="EMBL" id="MCY8509299.1"/>
    </source>
</evidence>
<feature type="region of interest" description="Disordered" evidence="1">
    <location>
        <begin position="1"/>
        <end position="21"/>
    </location>
</feature>
<feature type="domain" description="CBS" evidence="2">
    <location>
        <begin position="1"/>
        <end position="45"/>
    </location>
</feature>
<dbReference type="SUPFAM" id="SSF54631">
    <property type="entry name" value="CBS-domain pair"/>
    <property type="match status" value="1"/>
</dbReference>
<evidence type="ECO:0000313" key="5">
    <source>
        <dbReference type="Proteomes" id="UP000501048"/>
    </source>
</evidence>
<reference evidence="4 5" key="1">
    <citation type="submission" date="2020-04" db="EMBL/GenBank/DDBJ databases">
        <title>Plant growth promoting and environmental Bacillus: genomic and epigenetic comparison.</title>
        <authorList>
            <person name="Reva O.N."/>
            <person name="Lutz S."/>
            <person name="Ahrens C.H."/>
        </authorList>
    </citation>
    <scope>NUCLEOTIDE SEQUENCE [LARGE SCALE GENOMIC DNA]</scope>
    <source>
        <strain evidence="4 5">UCMB5075</strain>
    </source>
</reference>
<dbReference type="Proteomes" id="UP000501048">
    <property type="component" value="Chromosome"/>
</dbReference>
<accession>A0AAP3CQT0</accession>
<organism evidence="3 6">
    <name type="scientific">Bacillus mojavensis</name>
    <dbReference type="NCBI Taxonomy" id="72360"/>
    <lineage>
        <taxon>Bacteria</taxon>
        <taxon>Bacillati</taxon>
        <taxon>Bacillota</taxon>
        <taxon>Bacilli</taxon>
        <taxon>Bacillales</taxon>
        <taxon>Bacillaceae</taxon>
        <taxon>Bacillus</taxon>
    </lineage>
</organism>
<gene>
    <name evidence="4" type="primary">yhcV</name>
    <name evidence="4" type="ORF">HC660_23540</name>
    <name evidence="3" type="ORF">MOD07_07070</name>
</gene>
<dbReference type="InterPro" id="IPR046342">
    <property type="entry name" value="CBS_dom_sf"/>
</dbReference>
<proteinExistence type="predicted"/>
<dbReference type="Proteomes" id="UP001075387">
    <property type="component" value="Unassembled WGS sequence"/>
</dbReference>
<sequence length="56" mass="6183">MSREIVSGHPDRSDDGASQLMAEHQIRRLPILENERLTGIVALGDPSVKKDTDQKA</sequence>
<dbReference type="Gene3D" id="3.10.580.10">
    <property type="entry name" value="CBS-domain"/>
    <property type="match status" value="1"/>
</dbReference>
<dbReference type="InterPro" id="IPR000644">
    <property type="entry name" value="CBS_dom"/>
</dbReference>
<name>A0AAP3CQT0_BACMO</name>
<dbReference type="RefSeq" id="WP_244956459.1">
    <property type="nucleotide sequence ID" value="NZ_CP051464.1"/>
</dbReference>
<protein>
    <submittedName>
        <fullName evidence="4">Sporulation-/ germination-related protein YhcV with CBS domain</fullName>
    </submittedName>
</protein>
<keyword evidence="5" id="KW-1185">Reference proteome</keyword>
<dbReference type="AlphaFoldDB" id="A0AAP3CQT0"/>
<dbReference type="EMBL" id="JALAQA010000004">
    <property type="protein sequence ID" value="MCY8509299.1"/>
    <property type="molecule type" value="Genomic_DNA"/>
</dbReference>
<evidence type="ECO:0000313" key="4">
    <source>
        <dbReference type="EMBL" id="QJC96829.1"/>
    </source>
</evidence>
<evidence type="ECO:0000256" key="1">
    <source>
        <dbReference type="SAM" id="MobiDB-lite"/>
    </source>
</evidence>
<evidence type="ECO:0000259" key="2">
    <source>
        <dbReference type="Pfam" id="PF00571"/>
    </source>
</evidence>
<dbReference type="EMBL" id="CP051464">
    <property type="protein sequence ID" value="QJC96829.1"/>
    <property type="molecule type" value="Genomic_DNA"/>
</dbReference>